<proteinExistence type="predicted"/>
<organism evidence="6 7">
    <name type="scientific">Parashewanella curva</name>
    <dbReference type="NCBI Taxonomy" id="2338552"/>
    <lineage>
        <taxon>Bacteria</taxon>
        <taxon>Pseudomonadati</taxon>
        <taxon>Pseudomonadota</taxon>
        <taxon>Gammaproteobacteria</taxon>
        <taxon>Alteromonadales</taxon>
        <taxon>Shewanellaceae</taxon>
        <taxon>Parashewanella</taxon>
    </lineage>
</organism>
<dbReference type="PROSITE" id="PS50089">
    <property type="entry name" value="ZF_RING_2"/>
    <property type="match status" value="1"/>
</dbReference>
<protein>
    <recommendedName>
        <fullName evidence="5">RING-type domain-containing protein</fullName>
    </recommendedName>
</protein>
<dbReference type="RefSeq" id="WP_121837385.1">
    <property type="nucleotide sequence ID" value="NZ_ML014755.1"/>
</dbReference>
<dbReference type="EMBL" id="QZEI01000004">
    <property type="protein sequence ID" value="RLV61348.1"/>
    <property type="molecule type" value="Genomic_DNA"/>
</dbReference>
<accession>A0A3L8Q2U2</accession>
<dbReference type="Gene3D" id="3.30.40.10">
    <property type="entry name" value="Zinc/RING finger domain, C3HC4 (zinc finger)"/>
    <property type="match status" value="1"/>
</dbReference>
<sequence>MAVSVSKAETLPPVMGAYPILDEKLSDGATIEIALDRKYLCRSVGSTLMSCYFVDGTQTIDVPHKGVLHSLTESMAERKALACVEIKEKAKNKDILAAIRKLVEVWEHHYPSARLVHDNRVFYLLEQGAGLSPTELGLRVHKFLTGSFSFAYVLTEIGVGNSKTLSMKTPSDEDRRVVVLYTKFLLTFSPTNQAWKRKNIFDLMVKRYESRWFKSSRFVFLENKLDFDPQSASLKRSEISMTAIHQGASSASVEFDKLQIFIDDFALYCHWFCGVMSDWTFPEKLSKATKSQQEAYQALLRFRNEYKDKPNTIPKTLGYQLRKFKYLGELERYTKLVLIDTAKQALQALELYCGAKHEYINELLTHQPDYFIEQDMEVIRKIPVSEAVKVLKVCLPLINVKTILSAINHSMFNCFQPALQLFDTVTLLELMQYIVAVDPTNRHEVFKSFKEHCPLIAICAAYTITNCDKKDRDLVIKAASKHDQHRLDCFHWICQQNVIISSLEKMNVTVEVFNFWRCNLGQDYPSNGHNLAILWIEFAAINKSRPELIERAITDFSTPVVPCGEDTISCPHPECHVPIKAFPVALVLSRYRIKDTAQNSEKPSELPNEVTISCSSCQYYWQDKKVGHYLIKANYENMTLHGDALRVFHCSQHKQTICFDCYKNKYSCRRLVIDALVVSTSFLSWGLGEIADGIPRLWKQALASEEKKQPQPLPEPVAKNENIAPSRGVLAYKKEPAICIADTVIPTEDDFAGRGLEPPQLRRRLNTEDSLSKDSAKEVEADEKIIPKCDENLGEQIFQYSSEKVPESGIQPSIPQITPKRIVHDSAMAPHSASLEPLIAERSLGDEKAKSKLIPAGVPFESELLAERNEQKIEVESVAKGTEVTINGYIASTTCAVCLEEYSLDDLSKRKFFLVGCGHTFCSGCIDILAENQTAKALPPASNKKKKKRKTDKVSEPKDNKRIKNFQLGIPCPKCNKTSKQATQAFDS</sequence>
<name>A0A3L8Q2U2_9GAMM</name>
<dbReference type="GO" id="GO:0008270">
    <property type="term" value="F:zinc ion binding"/>
    <property type="evidence" value="ECO:0007669"/>
    <property type="project" value="UniProtKB-KW"/>
</dbReference>
<keyword evidence="1" id="KW-0479">Metal-binding</keyword>
<dbReference type="Pfam" id="PF13445">
    <property type="entry name" value="zf-RING_UBOX"/>
    <property type="match status" value="1"/>
</dbReference>
<reference evidence="6 7" key="1">
    <citation type="submission" date="2018-09" db="EMBL/GenBank/DDBJ databases">
        <title>Phylogeny of the Shewanellaceae, and recommendation for two new genera, Pseudoshewanella and Parashewanella.</title>
        <authorList>
            <person name="Wang G."/>
        </authorList>
    </citation>
    <scope>NUCLEOTIDE SEQUENCE [LARGE SCALE GENOMIC DNA]</scope>
    <source>
        <strain evidence="6 7">C51</strain>
    </source>
</reference>
<keyword evidence="7" id="KW-1185">Reference proteome</keyword>
<feature type="region of interest" description="Disordered" evidence="4">
    <location>
        <begin position="751"/>
        <end position="778"/>
    </location>
</feature>
<dbReference type="InterPro" id="IPR001841">
    <property type="entry name" value="Znf_RING"/>
</dbReference>
<evidence type="ECO:0000313" key="7">
    <source>
        <dbReference type="Proteomes" id="UP000281474"/>
    </source>
</evidence>
<keyword evidence="3" id="KW-0862">Zinc</keyword>
<dbReference type="SUPFAM" id="SSF57850">
    <property type="entry name" value="RING/U-box"/>
    <property type="match status" value="1"/>
</dbReference>
<dbReference type="InterPro" id="IPR027370">
    <property type="entry name" value="Znf-RING_euk"/>
</dbReference>
<comment type="caution">
    <text evidence="6">The sequence shown here is derived from an EMBL/GenBank/DDBJ whole genome shotgun (WGS) entry which is preliminary data.</text>
</comment>
<dbReference type="Proteomes" id="UP000281474">
    <property type="component" value="Unassembled WGS sequence"/>
</dbReference>
<evidence type="ECO:0000259" key="5">
    <source>
        <dbReference type="PROSITE" id="PS50089"/>
    </source>
</evidence>
<dbReference type="AlphaFoldDB" id="A0A3L8Q2U2"/>
<feature type="compositionally biased region" description="Basic and acidic residues" evidence="4">
    <location>
        <begin position="765"/>
        <end position="778"/>
    </location>
</feature>
<evidence type="ECO:0000313" key="6">
    <source>
        <dbReference type="EMBL" id="RLV61348.1"/>
    </source>
</evidence>
<keyword evidence="2" id="KW-0863">Zinc-finger</keyword>
<feature type="region of interest" description="Disordered" evidence="4">
    <location>
        <begin position="939"/>
        <end position="968"/>
    </location>
</feature>
<dbReference type="InterPro" id="IPR017907">
    <property type="entry name" value="Znf_RING_CS"/>
</dbReference>
<dbReference type="PROSITE" id="PS00518">
    <property type="entry name" value="ZF_RING_1"/>
    <property type="match status" value="1"/>
</dbReference>
<evidence type="ECO:0000256" key="2">
    <source>
        <dbReference type="ARBA" id="ARBA00022771"/>
    </source>
</evidence>
<feature type="compositionally biased region" description="Basic and acidic residues" evidence="4">
    <location>
        <begin position="952"/>
        <end position="962"/>
    </location>
</feature>
<evidence type="ECO:0000256" key="1">
    <source>
        <dbReference type="ARBA" id="ARBA00022723"/>
    </source>
</evidence>
<dbReference type="InterPro" id="IPR013083">
    <property type="entry name" value="Znf_RING/FYVE/PHD"/>
</dbReference>
<evidence type="ECO:0000256" key="4">
    <source>
        <dbReference type="SAM" id="MobiDB-lite"/>
    </source>
</evidence>
<feature type="domain" description="RING-type" evidence="5">
    <location>
        <begin position="895"/>
        <end position="976"/>
    </location>
</feature>
<evidence type="ECO:0000256" key="3">
    <source>
        <dbReference type="ARBA" id="ARBA00022833"/>
    </source>
</evidence>
<dbReference type="SMART" id="SM00184">
    <property type="entry name" value="RING"/>
    <property type="match status" value="1"/>
</dbReference>
<gene>
    <name evidence="6" type="ORF">D5018_02400</name>
</gene>